<feature type="compositionally biased region" description="Basic residues" evidence="1">
    <location>
        <begin position="1035"/>
        <end position="1047"/>
    </location>
</feature>
<feature type="compositionally biased region" description="Acidic residues" evidence="1">
    <location>
        <begin position="1053"/>
        <end position="1062"/>
    </location>
</feature>
<dbReference type="OrthoDB" id="3538351at2759"/>
<reference evidence="2 3" key="1">
    <citation type="submission" date="2016-03" db="EMBL/GenBank/DDBJ databases">
        <authorList>
            <person name="Ploux O."/>
        </authorList>
    </citation>
    <scope>NUCLEOTIDE SEQUENCE [LARGE SCALE GENOMIC DNA]</scope>
    <source>
        <strain evidence="2 3">UAMH 11012</strain>
    </source>
</reference>
<feature type="compositionally biased region" description="Polar residues" evidence="1">
    <location>
        <begin position="774"/>
        <end position="784"/>
    </location>
</feature>
<feature type="compositionally biased region" description="Low complexity" evidence="1">
    <location>
        <begin position="1224"/>
        <end position="1239"/>
    </location>
</feature>
<feature type="compositionally biased region" description="Polar residues" evidence="1">
    <location>
        <begin position="734"/>
        <end position="743"/>
    </location>
</feature>
<evidence type="ECO:0000256" key="1">
    <source>
        <dbReference type="SAM" id="MobiDB-lite"/>
    </source>
</evidence>
<feature type="compositionally biased region" description="Low complexity" evidence="1">
    <location>
        <begin position="717"/>
        <end position="727"/>
    </location>
</feature>
<feature type="compositionally biased region" description="Acidic residues" evidence="1">
    <location>
        <begin position="1266"/>
        <end position="1275"/>
    </location>
</feature>
<organism evidence="2 3">
    <name type="scientific">Phialocephala subalpina</name>
    <dbReference type="NCBI Taxonomy" id="576137"/>
    <lineage>
        <taxon>Eukaryota</taxon>
        <taxon>Fungi</taxon>
        <taxon>Dikarya</taxon>
        <taxon>Ascomycota</taxon>
        <taxon>Pezizomycotina</taxon>
        <taxon>Leotiomycetes</taxon>
        <taxon>Helotiales</taxon>
        <taxon>Mollisiaceae</taxon>
        <taxon>Phialocephala</taxon>
        <taxon>Phialocephala fortinii species complex</taxon>
    </lineage>
</organism>
<feature type="compositionally biased region" description="Basic residues" evidence="1">
    <location>
        <begin position="1066"/>
        <end position="1083"/>
    </location>
</feature>
<feature type="compositionally biased region" description="Basic residues" evidence="1">
    <location>
        <begin position="1120"/>
        <end position="1134"/>
    </location>
</feature>
<feature type="compositionally biased region" description="Basic and acidic residues" evidence="1">
    <location>
        <begin position="1184"/>
        <end position="1195"/>
    </location>
</feature>
<accession>A0A1L7WRU1</accession>
<evidence type="ECO:0000313" key="2">
    <source>
        <dbReference type="EMBL" id="CZR55496.1"/>
    </source>
</evidence>
<keyword evidence="3" id="KW-1185">Reference proteome</keyword>
<feature type="compositionally biased region" description="Polar residues" evidence="1">
    <location>
        <begin position="803"/>
        <end position="812"/>
    </location>
</feature>
<feature type="compositionally biased region" description="Basic and acidic residues" evidence="1">
    <location>
        <begin position="789"/>
        <end position="798"/>
    </location>
</feature>
<dbReference type="EMBL" id="FJOG01000006">
    <property type="protein sequence ID" value="CZR55496.1"/>
    <property type="molecule type" value="Genomic_DNA"/>
</dbReference>
<feature type="compositionally biased region" description="Polar residues" evidence="1">
    <location>
        <begin position="1205"/>
        <end position="1221"/>
    </location>
</feature>
<feature type="region of interest" description="Disordered" evidence="1">
    <location>
        <begin position="508"/>
        <end position="1280"/>
    </location>
</feature>
<gene>
    <name evidence="2" type="ORF">PAC_05384</name>
</gene>
<feature type="compositionally biased region" description="Low complexity" evidence="1">
    <location>
        <begin position="646"/>
        <end position="663"/>
    </location>
</feature>
<feature type="compositionally biased region" description="Acidic residues" evidence="1">
    <location>
        <begin position="1094"/>
        <end position="1110"/>
    </location>
</feature>
<feature type="compositionally biased region" description="Low complexity" evidence="1">
    <location>
        <begin position="1135"/>
        <end position="1152"/>
    </location>
</feature>
<feature type="compositionally biased region" description="Basic residues" evidence="1">
    <location>
        <begin position="1005"/>
        <end position="1014"/>
    </location>
</feature>
<proteinExistence type="predicted"/>
<feature type="compositionally biased region" description="Acidic residues" evidence="1">
    <location>
        <begin position="264"/>
        <end position="275"/>
    </location>
</feature>
<feature type="compositionally biased region" description="Low complexity" evidence="1">
    <location>
        <begin position="761"/>
        <end position="773"/>
    </location>
</feature>
<dbReference type="Proteomes" id="UP000184330">
    <property type="component" value="Unassembled WGS sequence"/>
</dbReference>
<name>A0A1L7WRU1_9HELO</name>
<evidence type="ECO:0000313" key="3">
    <source>
        <dbReference type="Proteomes" id="UP000184330"/>
    </source>
</evidence>
<sequence>MTRTKPTYGAAAAGFASNPSSTSWLSNDTNSINCEHCNTDLANMDMNQYNAHLAACQPSGTASGAPPQAQGLGDISSTTVCPPDLLPMPKSSQDHVPTTVSSFAPAAESVDSSSRLTTPPESPLIGLVSMAGSPAVLAELNDDAGADFVKQLGDDSDDDLEVAANISTVDDDILDASVKPYLDDDDDAFYEADEYPEAQIIAPKGGEPSDFIPGSREERNAEEDEEAPDAAEDVVESGGPTSSQRLQVPGDETPELLSTQGSEPLDDPEAGTPEDEPLLQLQSAKAPPSKFPRLTPLLNFEAYLAGAESMCYDELYHRTAVISDVLCTWQNEFKILDQKIKDFAGSKESNKKKEEEERARAQEEKDVELWRIYNLYYAPLQALMDASGLAGSKIKPAKRDWKSKAEELLRNHPKEPPSVVEDLTSLFVGKTLDQMIERRDGPKQKKGAAAQVKDQLDLMNVPDPKLNAADRAVYTKQKKRKFEDPVIFEMRKMADVYGVPFKNGKVELHDRNAVDGNQTAEDENGRPKRNRAKPTVYETDQSEPRGDSSEELPAKRRRVQTYAEDGNINASPSRARTVTEGRDESPGPRTFASGKRIGRPPGSKTKAKPAKSKLQQSHLPPESQSPGEEGETPYPDAGLSGESLARELPPLEEAQLQEAAEALVQKTTTEQNAPIKPKKGKHGGARKKGVKVEQLEAEQSAKSVKPSRGGRAKKQQPVAEPEAAPPAKSRKGGRSNNDLSQDIQENEILPSTEQDDESHFPSASTTRPTTASSGETAMSLGSQRATRRTTREKSKAHGEQAPMNGNSANTTRAAPIKGKAKRRRGVDEPQENGTMAEEPVMIVELASKKQKTANRQTKMDKVDASILPPDTNGEASAPTSGRGKRKRAVTATQDSIEVAPLGDVQVVDDSAPPRPKKRKGGKAATVAAQPSSFDPMGIYESTPPPPTKKGGRRKPISAKHVVSSDEGPPLPKTRKGGKVVPTQVHADDAQDELALDESTPPAPKSRARNAKNKAVKQDTTESEYVSGDASESAPKSRKSRPATRGKKVKQEYDDIETTDESEPAPKKRKFSTGRRLILHRPAPRSKPEVKSEFNEEIDEEAEDGDSEDAVIDVKPIPQKKPTRAAPKSKAKGKGKAVVEAAPGPEAAENNGELSAAQLKAKQKSEKLSAATKKRWASGGMVGPMEKRKQTNDAKKAARAAAKASQDGNTPQEAVIAGTSTAILPPKSTTTKPVPSPIITAPGSAESGTRTSGRKRKPTSRAMGMDGADDSSDEEDQAKRQFRSEYDHFQALSSPGTPALGKRQRKSFINLTAAMGSESDGDEFF</sequence>
<feature type="compositionally biased region" description="Acidic residues" evidence="1">
    <location>
        <begin position="220"/>
        <end position="235"/>
    </location>
</feature>
<feature type="region of interest" description="Disordered" evidence="1">
    <location>
        <begin position="198"/>
        <end position="275"/>
    </location>
</feature>
<feature type="compositionally biased region" description="Basic and acidic residues" evidence="1">
    <location>
        <begin position="577"/>
        <end position="586"/>
    </location>
</feature>
<feature type="compositionally biased region" description="Basic and acidic residues" evidence="1">
    <location>
        <begin position="542"/>
        <end position="554"/>
    </location>
</feature>
<feature type="compositionally biased region" description="Basic residues" evidence="1">
    <location>
        <begin position="676"/>
        <end position="689"/>
    </location>
</feature>
<protein>
    <submittedName>
        <fullName evidence="2">Uncharacterized protein</fullName>
    </submittedName>
</protein>